<dbReference type="PANTHER" id="PTHR12677">
    <property type="entry name" value="GOLGI APPARATUS MEMBRANE PROTEIN TVP38-RELATED"/>
    <property type="match status" value="1"/>
</dbReference>
<dbReference type="InterPro" id="IPR015414">
    <property type="entry name" value="TMEM64"/>
</dbReference>
<keyword evidence="3 6" id="KW-0812">Transmembrane</keyword>
<dbReference type="EMBL" id="HBIJ01017243">
    <property type="protein sequence ID" value="CAE0370697.1"/>
    <property type="molecule type" value="Transcribed_RNA"/>
</dbReference>
<evidence type="ECO:0000256" key="4">
    <source>
        <dbReference type="ARBA" id="ARBA00022989"/>
    </source>
</evidence>
<feature type="domain" description="VTT" evidence="7">
    <location>
        <begin position="99"/>
        <end position="216"/>
    </location>
</feature>
<organism evidence="8">
    <name type="scientific">Aureoumbra lagunensis</name>
    <dbReference type="NCBI Taxonomy" id="44058"/>
    <lineage>
        <taxon>Eukaryota</taxon>
        <taxon>Sar</taxon>
        <taxon>Stramenopiles</taxon>
        <taxon>Ochrophyta</taxon>
        <taxon>Pelagophyceae</taxon>
        <taxon>Pelagomonadales</taxon>
        <taxon>Aureoumbra</taxon>
    </lineage>
</organism>
<reference evidence="8" key="1">
    <citation type="submission" date="2021-01" db="EMBL/GenBank/DDBJ databases">
        <authorList>
            <person name="Corre E."/>
            <person name="Pelletier E."/>
            <person name="Niang G."/>
            <person name="Scheremetjew M."/>
            <person name="Finn R."/>
            <person name="Kale V."/>
            <person name="Holt S."/>
            <person name="Cochrane G."/>
            <person name="Meng A."/>
            <person name="Brown T."/>
            <person name="Cohen L."/>
        </authorList>
    </citation>
    <scope>NUCLEOTIDE SEQUENCE</scope>
    <source>
        <strain evidence="8">CCMP1510</strain>
    </source>
</reference>
<feature type="transmembrane region" description="Helical" evidence="6">
    <location>
        <begin position="110"/>
        <end position="135"/>
    </location>
</feature>
<evidence type="ECO:0000256" key="5">
    <source>
        <dbReference type="ARBA" id="ARBA00023136"/>
    </source>
</evidence>
<feature type="transmembrane region" description="Helical" evidence="6">
    <location>
        <begin position="45"/>
        <end position="64"/>
    </location>
</feature>
<keyword evidence="5 6" id="KW-0472">Membrane</keyword>
<proteinExistence type="predicted"/>
<evidence type="ECO:0000313" key="8">
    <source>
        <dbReference type="EMBL" id="CAE0370697.1"/>
    </source>
</evidence>
<evidence type="ECO:0000259" key="7">
    <source>
        <dbReference type="Pfam" id="PF09335"/>
    </source>
</evidence>
<dbReference type="AlphaFoldDB" id="A0A7S3K2L4"/>
<accession>A0A7S3K2L4</accession>
<gene>
    <name evidence="8" type="ORF">ALAG00032_LOCUS11476</name>
</gene>
<evidence type="ECO:0000256" key="1">
    <source>
        <dbReference type="ARBA" id="ARBA00004651"/>
    </source>
</evidence>
<dbReference type="Pfam" id="PF09335">
    <property type="entry name" value="VTT_dom"/>
    <property type="match status" value="1"/>
</dbReference>
<protein>
    <recommendedName>
        <fullName evidence="7">VTT domain-containing protein</fullName>
    </recommendedName>
</protein>
<feature type="transmembrane region" description="Helical" evidence="6">
    <location>
        <begin position="85"/>
        <end position="104"/>
    </location>
</feature>
<feature type="transmembrane region" description="Helical" evidence="6">
    <location>
        <begin position="196"/>
        <end position="214"/>
    </location>
</feature>
<keyword evidence="2" id="KW-1003">Cell membrane</keyword>
<feature type="transmembrane region" description="Helical" evidence="6">
    <location>
        <begin position="234"/>
        <end position="255"/>
    </location>
</feature>
<name>A0A7S3K2L4_9STRA</name>
<dbReference type="PANTHER" id="PTHR12677:SF59">
    <property type="entry name" value="GOLGI APPARATUS MEMBRANE PROTEIN TVP38-RELATED"/>
    <property type="match status" value="1"/>
</dbReference>
<comment type="subcellular location">
    <subcellularLocation>
        <location evidence="1">Cell membrane</location>
        <topology evidence="1">Multi-pass membrane protein</topology>
    </subcellularLocation>
</comment>
<evidence type="ECO:0000256" key="3">
    <source>
        <dbReference type="ARBA" id="ARBA00022692"/>
    </source>
</evidence>
<dbReference type="GO" id="GO:0005886">
    <property type="term" value="C:plasma membrane"/>
    <property type="evidence" value="ECO:0007669"/>
    <property type="project" value="UniProtKB-SubCell"/>
</dbReference>
<evidence type="ECO:0000256" key="2">
    <source>
        <dbReference type="ARBA" id="ARBA00022475"/>
    </source>
</evidence>
<sequence length="355" mass="39254">MEMHRSSNNSTQRTWCRVLESEEDEEGITRQLTRTNPQKRRRRTVWFAGILVILGTASAVAVLCRGSLVRTATKIGHLPRYQGGAFYSALVTLWLLALLPTSLLEVLGGFIFGMWLAALCSTIGKVTGSFISFAIGRKYKRFVQSQLIEPHGYIAGLQLAITQRPFSTCLALRLAYVPEAVQNYTPAILDAPFPPFAAATIFGGAAYALLWAKLGASLQDVKDIIQDGMSTEKLIFILVGAISLVLFLLLIHFYTTRLINQLSQRGGRDNRDRDSSFQDDELRRISSDDTTSTSIRRSLSANNGNFHHFALQQRDDDESSRAIAREADLIFENLPAHHPPLNPGASLSETAASLV</sequence>
<keyword evidence="4 6" id="KW-1133">Transmembrane helix</keyword>
<evidence type="ECO:0000256" key="6">
    <source>
        <dbReference type="SAM" id="Phobius"/>
    </source>
</evidence>
<dbReference type="InterPro" id="IPR032816">
    <property type="entry name" value="VTT_dom"/>
</dbReference>